<feature type="compositionally biased region" description="Basic and acidic residues" evidence="2">
    <location>
        <begin position="155"/>
        <end position="171"/>
    </location>
</feature>
<protein>
    <recommendedName>
        <fullName evidence="5">Pentacotripeptide-repeat region of PRORP domain-containing protein</fullName>
    </recommendedName>
</protein>
<dbReference type="PANTHER" id="PTHR47942:SF63">
    <property type="entry name" value="PENTATRICOPEPTIDE REPEAT-CONTAINING PROTEIN"/>
    <property type="match status" value="1"/>
</dbReference>
<dbReference type="InterPro" id="IPR011990">
    <property type="entry name" value="TPR-like_helical_dom_sf"/>
</dbReference>
<feature type="region of interest" description="Disordered" evidence="2">
    <location>
        <begin position="145"/>
        <end position="177"/>
    </location>
</feature>
<evidence type="ECO:0000256" key="2">
    <source>
        <dbReference type="SAM" id="MobiDB-lite"/>
    </source>
</evidence>
<dbReference type="AlphaFoldDB" id="A0A2N7W4Q1"/>
<dbReference type="SUPFAM" id="SSF48452">
    <property type="entry name" value="TPR-like"/>
    <property type="match status" value="1"/>
</dbReference>
<gene>
    <name evidence="3" type="ORF">C0Z19_13945</name>
</gene>
<evidence type="ECO:0008006" key="5">
    <source>
        <dbReference type="Google" id="ProtNLM"/>
    </source>
</evidence>
<dbReference type="Proteomes" id="UP000235347">
    <property type="component" value="Unassembled WGS sequence"/>
</dbReference>
<dbReference type="EMBL" id="PNYB01000010">
    <property type="protein sequence ID" value="PMS24368.1"/>
    <property type="molecule type" value="Genomic_DNA"/>
</dbReference>
<feature type="compositionally biased region" description="Basic and acidic residues" evidence="2">
    <location>
        <begin position="461"/>
        <end position="477"/>
    </location>
</feature>
<dbReference type="InterPro" id="IPR051222">
    <property type="entry name" value="PPR/CCM1_RNA-binding"/>
</dbReference>
<evidence type="ECO:0000313" key="4">
    <source>
        <dbReference type="Proteomes" id="UP000235347"/>
    </source>
</evidence>
<feature type="compositionally biased region" description="Polar residues" evidence="2">
    <location>
        <begin position="534"/>
        <end position="544"/>
    </location>
</feature>
<sequence length="958" mass="103338">MRLPSRRLFTEKSRSLFAMRYGFSRADVREKGGQSTLPSRLFPNDSLTAIDFPYSTALSMTNVFSSSTNPQNSPLLPAVSDAAADAHVHPAPAVRSVSPHAMGSAVLQRLVALPRRPSVSPPSDSAPQTSPTALAQQLGAMWPRDAAAESSGYADDAKSESSDEFSVRVETEPAGQRAHRKRKLEEYVVSAVDRSDVVNLVAHADAFKRRAINEYPIMLADRLGDTRAQSGQTEPQDVPLPIVVETLYRCDDAQLAWDVTADHFHAAAAASRKLALPPQSFLTLDAVGTQCDEHRARFAIKTELLRAIYRFKASEAKILTGHVPALEQLLEPLRSALAHCTTDRFRELPLTQAPITGFDSELEKLFLQVRTLGQRVQQGDPIVTIPRGIRANQRDQWRARRASCIAEITAIAGNLWLALRGGPAPEAPVLMDAPWQQIDDLGGRHGGAPAHPASLSVPPPHRPDEPWLARGRGRGEPFRSQAAFTGRATVPHASRREPARAPIPIEEQWPALGQEPGQGTRGPVARAGDPSPQHPSLSEPTPSATPKGEQWPALGQGRGQPTRTQGAWTGGSLAVRAAADRPAQPAAAPQRPSSSAVRGKSPWGQGVIAGGQPTEHAAPPVSMEAHRTSSRTGAETGAGSSTSHTRNERAGHRRSFHGEDARSNAEVIAEYKVGRRSVDGVLAVTTSLLRAPGDINRSIQMLRAVTAAGIRPNVVIYNAAITACGDAGRADQALMLLAEMKALALQDPEMEPTLITYSSVISACAKEGRADEALRLFEELKGLAKHDRTMRPDVILYGAVIAACGKAGRAMEALSTLTELHELARNDRRMSPDVRIYNSAIMACANAGQTNRALGLLADLKNLASENPELRPDVRTYTAVITACAKSGRADTALALLAEIKALARQDSSMRPDAFVYTAVITACDRGGRVDKARNLRQELDSLRDRDSAMRRTQQRRQ</sequence>
<reference evidence="3 4" key="1">
    <citation type="submission" date="2018-01" db="EMBL/GenBank/DDBJ databases">
        <title>Whole genome analyses suggest that Burkholderia sensu lato contains two further novel genera in the rhizoxinica-symbiotica group Mycetohabitans gen. nov., and Trinickia gen. nov.: implications for the evolution of diazotrophy and nodulation in the Burkholderiaceae.</title>
        <authorList>
            <person name="Estrada-de los Santos P."/>
            <person name="Palmer M."/>
            <person name="Chavez-Ramirez B."/>
            <person name="Beukes C."/>
            <person name="Steenkamp E.T."/>
            <person name="Hirsch A.M."/>
            <person name="Manyaka P."/>
            <person name="Maluk M."/>
            <person name="Lafos M."/>
            <person name="Crook M."/>
            <person name="Gross E."/>
            <person name="Simon M.F."/>
            <person name="Bueno dos Reis Junior F."/>
            <person name="Poole P.S."/>
            <person name="Venter S.N."/>
            <person name="James E.K."/>
        </authorList>
    </citation>
    <scope>NUCLEOTIDE SEQUENCE [LARGE SCALE GENOMIC DNA]</scope>
    <source>
        <strain evidence="3 4">GP25-8</strain>
    </source>
</reference>
<dbReference type="PANTHER" id="PTHR47942">
    <property type="entry name" value="TETRATRICOPEPTIDE REPEAT (TPR)-LIKE SUPERFAMILY PROTEIN-RELATED"/>
    <property type="match status" value="1"/>
</dbReference>
<keyword evidence="1" id="KW-0677">Repeat</keyword>
<accession>A0A2N7W4Q1</accession>
<comment type="caution">
    <text evidence="3">The sequence shown here is derived from an EMBL/GenBank/DDBJ whole genome shotgun (WGS) entry which is preliminary data.</text>
</comment>
<feature type="compositionally biased region" description="Low complexity" evidence="2">
    <location>
        <begin position="559"/>
        <end position="598"/>
    </location>
</feature>
<dbReference type="Pfam" id="PF01535">
    <property type="entry name" value="PPR"/>
    <property type="match status" value="3"/>
</dbReference>
<organism evidence="3 4">
    <name type="scientific">Trinickia soli</name>
    <dbReference type="NCBI Taxonomy" id="380675"/>
    <lineage>
        <taxon>Bacteria</taxon>
        <taxon>Pseudomonadati</taxon>
        <taxon>Pseudomonadota</taxon>
        <taxon>Betaproteobacteria</taxon>
        <taxon>Burkholderiales</taxon>
        <taxon>Burkholderiaceae</taxon>
        <taxon>Trinickia</taxon>
    </lineage>
</organism>
<dbReference type="NCBIfam" id="TIGR00756">
    <property type="entry name" value="PPR"/>
    <property type="match status" value="1"/>
</dbReference>
<dbReference type="PROSITE" id="PS51375">
    <property type="entry name" value="PPR"/>
    <property type="match status" value="3"/>
</dbReference>
<feature type="region of interest" description="Disordered" evidence="2">
    <location>
        <begin position="438"/>
        <end position="662"/>
    </location>
</feature>
<feature type="compositionally biased region" description="Polar residues" evidence="2">
    <location>
        <begin position="630"/>
        <end position="644"/>
    </location>
</feature>
<feature type="compositionally biased region" description="Basic and acidic residues" evidence="2">
    <location>
        <begin position="645"/>
        <end position="662"/>
    </location>
</feature>
<dbReference type="InterPro" id="IPR002885">
    <property type="entry name" value="PPR_rpt"/>
</dbReference>
<evidence type="ECO:0000313" key="3">
    <source>
        <dbReference type="EMBL" id="PMS24368.1"/>
    </source>
</evidence>
<dbReference type="Pfam" id="PF13812">
    <property type="entry name" value="PPR_3"/>
    <property type="match status" value="1"/>
</dbReference>
<dbReference type="Gene3D" id="1.25.40.10">
    <property type="entry name" value="Tetratricopeptide repeat domain"/>
    <property type="match status" value="2"/>
</dbReference>
<name>A0A2N7W4Q1_9BURK</name>
<evidence type="ECO:0000256" key="1">
    <source>
        <dbReference type="ARBA" id="ARBA00022737"/>
    </source>
</evidence>
<keyword evidence="4" id="KW-1185">Reference proteome</keyword>
<proteinExistence type="predicted"/>